<evidence type="ECO:0000259" key="1">
    <source>
        <dbReference type="Pfam" id="PF05272"/>
    </source>
</evidence>
<dbReference type="Proteomes" id="UP000640299">
    <property type="component" value="Chromosome"/>
</dbReference>
<dbReference type="AlphaFoldDB" id="A0AB37HTY3"/>
<dbReference type="InterPro" id="IPR007936">
    <property type="entry name" value="VapE-like_dom"/>
</dbReference>
<gene>
    <name evidence="2" type="ORF">JRU67_11865</name>
</gene>
<dbReference type="EMBL" id="CP069389">
    <property type="protein sequence ID" value="QRN90738.1"/>
    <property type="molecule type" value="Genomic_DNA"/>
</dbReference>
<proteinExistence type="predicted"/>
<dbReference type="PANTHER" id="PTHR34985:SF1">
    <property type="entry name" value="SLR0554 PROTEIN"/>
    <property type="match status" value="1"/>
</dbReference>
<evidence type="ECO:0000313" key="3">
    <source>
        <dbReference type="Proteomes" id="UP000640299"/>
    </source>
</evidence>
<dbReference type="RefSeq" id="WP_204178137.1">
    <property type="nucleotide sequence ID" value="NZ_CP069389.1"/>
</dbReference>
<feature type="domain" description="Virulence-associated protein E-like" evidence="1">
    <location>
        <begin position="485"/>
        <end position="702"/>
    </location>
</feature>
<dbReference type="Pfam" id="PF05272">
    <property type="entry name" value="VapE-like_dom"/>
    <property type="match status" value="1"/>
</dbReference>
<dbReference type="InterPro" id="IPR027417">
    <property type="entry name" value="P-loop_NTPase"/>
</dbReference>
<reference evidence="2" key="1">
    <citation type="submission" date="2021-02" db="EMBL/GenBank/DDBJ databases">
        <title>cfr and optrA-positive Staphylococcus spp.</title>
        <authorList>
            <person name="Chen L."/>
        </authorList>
    </citation>
    <scope>NUCLEOTIDE SEQUENCE</scope>
    <source>
        <strain evidence="2">GDQ20D70P</strain>
    </source>
</reference>
<protein>
    <submittedName>
        <fullName evidence="2">Virulence-associated E family protein</fullName>
    </submittedName>
</protein>
<evidence type="ECO:0000313" key="2">
    <source>
        <dbReference type="EMBL" id="QRN90738.1"/>
    </source>
</evidence>
<dbReference type="PANTHER" id="PTHR34985">
    <property type="entry name" value="SLR0554 PROTEIN"/>
    <property type="match status" value="1"/>
</dbReference>
<sequence length="821" mass="94925">MTNLDKAVNVQALTHDGNITYAHATNRMSTKWVNQEMLWSEFIKKLSKTVKTKESISEYNKMSKSEQSEIKDVGGFVGGFLKGGRRKADSVMNRSMLTLDIDYGVEDMDDVISMLFDYAYCVYSTHKHRPEKPRIRLVIPLKRHVDSEEYAAVSMKVAESIGIDYFDDTTYQPHRLMYWPSTSDDAEFYFNYQDAEFLNPDDVLAEYHNWRDPLEWPTSSRREQSYKRMADKQGDPHDKPGIVGAFCKAYDIHDVISEFLSDIYEKFDDNRYTYLDGSAAGGLVLYDDGKFAYSHHGTDPVSSKLVNSFDLLRIHKFGAQDEDSKADTPVNRLPSYKSMKQLAQQDDHVKAFIIEEKITTAQDDFDFIETDETASDTTDKKWSSKLTLTKEGAIEVTVPNIMLIMNNDPHLKGKIAMNEFNGRLTIMGQTPWRRDKKPGNWTDNDDSGLRNYIERYYDVYNKIKTDDAIRNVSQMNSFHPIRDYLDPLEWDGIERLDTLFHRYLGSENNDINRAVTRKSFTAAIARVYEPGIKYDYMLTLYGPQGVGKSALIARMGGEWFSDSVTSVTGKESYEALQGAWIIEMGELAATKKAEVESIKHFISKQVDSFRVAYGRHKEDFPRQCVFFGTTNKIDFLRDDTGGRRFWPITVRPEQASTHWSKLKKAEIDQLWAEAKHYYEAGEPLFLEKTLEKEMNEIQAAHTEESPYEGVIREYLDTKIPKNWAEMDIGARRTFLSEEEFDVIGDVSDELVERDRVCALEVWCECLGNDKNRFPRMEQREINAILKKQKDWKPYDGNKTGKLKFGKEYGVQKAFMRDYDLI</sequence>
<dbReference type="SUPFAM" id="SSF52540">
    <property type="entry name" value="P-loop containing nucleoside triphosphate hydrolases"/>
    <property type="match status" value="1"/>
</dbReference>
<name>A0AB37HTY3_MAMSC</name>
<organism evidence="2 3">
    <name type="scientific">Mammaliicoccus sciuri</name>
    <name type="common">Staphylococcus sciuri</name>
    <dbReference type="NCBI Taxonomy" id="1296"/>
    <lineage>
        <taxon>Bacteria</taxon>
        <taxon>Bacillati</taxon>
        <taxon>Bacillota</taxon>
        <taxon>Bacilli</taxon>
        <taxon>Bacillales</taxon>
        <taxon>Staphylococcaceae</taxon>
        <taxon>Mammaliicoccus</taxon>
    </lineage>
</organism>
<accession>A0AB37HTY3</accession>